<organism evidence="4 5">
    <name type="scientific">Halanaerobium saccharolyticum</name>
    <dbReference type="NCBI Taxonomy" id="43595"/>
    <lineage>
        <taxon>Bacteria</taxon>
        <taxon>Bacillati</taxon>
        <taxon>Bacillota</taxon>
        <taxon>Clostridia</taxon>
        <taxon>Halanaerobiales</taxon>
        <taxon>Halanaerobiaceae</taxon>
        <taxon>Halanaerobium</taxon>
    </lineage>
</organism>
<dbReference type="NCBIfam" id="NF010624">
    <property type="entry name" value="PRK14017.1"/>
    <property type="match status" value="1"/>
</dbReference>
<protein>
    <submittedName>
        <fullName evidence="4">Galactonate dehydratase</fullName>
    </submittedName>
</protein>
<dbReference type="InterPro" id="IPR018110">
    <property type="entry name" value="Mandel_Rmase/mucon_lact_enz_CS"/>
</dbReference>
<dbReference type="SFLD" id="SFLDG00179">
    <property type="entry name" value="mandelate_racemase"/>
    <property type="match status" value="1"/>
</dbReference>
<gene>
    <name evidence="4" type="ORF">C8C77_105145</name>
</gene>
<name>A0A4R7Z9I6_9FIRM</name>
<dbReference type="InterPro" id="IPR013341">
    <property type="entry name" value="Mandelate_racemase_N_dom"/>
</dbReference>
<dbReference type="Pfam" id="PF13378">
    <property type="entry name" value="MR_MLE_C"/>
    <property type="match status" value="1"/>
</dbReference>
<dbReference type="Gene3D" id="3.20.20.120">
    <property type="entry name" value="Enolase-like C-terminal domain"/>
    <property type="match status" value="1"/>
</dbReference>
<proteinExistence type="predicted"/>
<dbReference type="InterPro" id="IPR034593">
    <property type="entry name" value="DgoD-like"/>
</dbReference>
<dbReference type="OrthoDB" id="9775391at2"/>
<dbReference type="EMBL" id="SODA01000005">
    <property type="protein sequence ID" value="TDW06509.1"/>
    <property type="molecule type" value="Genomic_DNA"/>
</dbReference>
<accession>A0A4R7Z9I6</accession>
<dbReference type="GO" id="GO:0046872">
    <property type="term" value="F:metal ion binding"/>
    <property type="evidence" value="ECO:0007669"/>
    <property type="project" value="UniProtKB-KW"/>
</dbReference>
<dbReference type="GO" id="GO:0016829">
    <property type="term" value="F:lyase activity"/>
    <property type="evidence" value="ECO:0007669"/>
    <property type="project" value="UniProtKB-KW"/>
</dbReference>
<dbReference type="SUPFAM" id="SSF51604">
    <property type="entry name" value="Enolase C-terminal domain-like"/>
    <property type="match status" value="1"/>
</dbReference>
<evidence type="ECO:0000259" key="3">
    <source>
        <dbReference type="SMART" id="SM00922"/>
    </source>
</evidence>
<dbReference type="PANTHER" id="PTHR48080:SF2">
    <property type="entry name" value="D-GALACTONATE DEHYDRATASE"/>
    <property type="match status" value="1"/>
</dbReference>
<evidence type="ECO:0000313" key="5">
    <source>
        <dbReference type="Proteomes" id="UP000294697"/>
    </source>
</evidence>
<dbReference type="GO" id="GO:0009063">
    <property type="term" value="P:amino acid catabolic process"/>
    <property type="evidence" value="ECO:0007669"/>
    <property type="project" value="InterPro"/>
</dbReference>
<dbReference type="InterPro" id="IPR029017">
    <property type="entry name" value="Enolase-like_N"/>
</dbReference>
<dbReference type="InterPro" id="IPR013342">
    <property type="entry name" value="Mandelate_racemase_C"/>
</dbReference>
<dbReference type="Proteomes" id="UP000294697">
    <property type="component" value="Unassembled WGS sequence"/>
</dbReference>
<keyword evidence="2" id="KW-0456">Lyase</keyword>
<dbReference type="InterPro" id="IPR029065">
    <property type="entry name" value="Enolase_C-like"/>
</dbReference>
<dbReference type="SUPFAM" id="SSF54826">
    <property type="entry name" value="Enolase N-terminal domain-like"/>
    <property type="match status" value="1"/>
</dbReference>
<feature type="domain" description="Mandelate racemase/muconate lactonizing enzyme C-terminal" evidence="3">
    <location>
        <begin position="137"/>
        <end position="242"/>
    </location>
</feature>
<dbReference type="Gene3D" id="3.30.390.10">
    <property type="entry name" value="Enolase-like, N-terminal domain"/>
    <property type="match status" value="1"/>
</dbReference>
<dbReference type="SFLD" id="SFLDS00001">
    <property type="entry name" value="Enolase"/>
    <property type="match status" value="1"/>
</dbReference>
<keyword evidence="1" id="KW-0479">Metal-binding</keyword>
<evidence type="ECO:0000256" key="1">
    <source>
        <dbReference type="ARBA" id="ARBA00022723"/>
    </source>
</evidence>
<evidence type="ECO:0000313" key="4">
    <source>
        <dbReference type="EMBL" id="TDW06509.1"/>
    </source>
</evidence>
<dbReference type="InterPro" id="IPR036849">
    <property type="entry name" value="Enolase-like_C_sf"/>
</dbReference>
<dbReference type="PANTHER" id="PTHR48080">
    <property type="entry name" value="D-GALACTONATE DEHYDRATASE-RELATED"/>
    <property type="match status" value="1"/>
</dbReference>
<reference evidence="4 5" key="1">
    <citation type="submission" date="2019-03" db="EMBL/GenBank/DDBJ databases">
        <title>Subsurface microbial communities from deep shales in Ohio and West Virginia, USA.</title>
        <authorList>
            <person name="Wrighton K."/>
        </authorList>
    </citation>
    <scope>NUCLEOTIDE SEQUENCE [LARGE SCALE GENOMIC DNA]</scope>
    <source>
        <strain evidence="4 5">MSL9.2</strain>
    </source>
</reference>
<dbReference type="AlphaFoldDB" id="A0A4R7Z9I6"/>
<dbReference type="Pfam" id="PF02746">
    <property type="entry name" value="MR_MLE_N"/>
    <property type="match status" value="1"/>
</dbReference>
<sequence length="383" mass="42486">MKIVDVKVFPVKPFKPDWLLQFPHTGWLFVKIITDQGISGFGEATLEGNIESVIAAVNKLKGYLIGKDPHQIEHHWQAMYRGSFYRGGPVLVSAISGLEQAMWDIKGKSLEVPVYELLGGACRNKIKIYAHIHGNNTEEYIASAKSRLEEGFDSIKMPLQGPVLGVDNPVYLKSVAHRFKKVRETVGDGVNIAIDFHGRVGPAMALKIIEKIKEYDPMFIEEPVLPENVDSMIRINNLTSETIATGERLYTKWGFREVINSQAADVLQPDLSHAGGILECKKIAAMAEANYTSIAPHCPLGPVALAAGLQLDACIPNFLIQEHVSLGEGFLKEPFKVVDGYIELPKKPGLGIEIKEELLEKHKLKNAASIQRWYHDDGSVADW</sequence>
<comment type="caution">
    <text evidence="4">The sequence shown here is derived from an EMBL/GenBank/DDBJ whole genome shotgun (WGS) entry which is preliminary data.</text>
</comment>
<dbReference type="RefSeq" id="WP_111570744.1">
    <property type="nucleotide sequence ID" value="NZ_QLME01000001.1"/>
</dbReference>
<dbReference type="PROSITE" id="PS00909">
    <property type="entry name" value="MR_MLE_2"/>
    <property type="match status" value="1"/>
</dbReference>
<dbReference type="SMART" id="SM00922">
    <property type="entry name" value="MR_MLE"/>
    <property type="match status" value="1"/>
</dbReference>
<evidence type="ECO:0000256" key="2">
    <source>
        <dbReference type="ARBA" id="ARBA00023239"/>
    </source>
</evidence>